<dbReference type="GO" id="GO:0006508">
    <property type="term" value="P:proteolysis"/>
    <property type="evidence" value="ECO:0007669"/>
    <property type="project" value="UniProtKB-KW"/>
</dbReference>
<dbReference type="PANTHER" id="PTHR11533:SF174">
    <property type="entry name" value="PUROMYCIN-SENSITIVE AMINOPEPTIDASE-RELATED"/>
    <property type="match status" value="1"/>
</dbReference>
<keyword evidence="8" id="KW-0479">Metal-binding</keyword>
<dbReference type="InterPro" id="IPR042097">
    <property type="entry name" value="Aminopeptidase_N-like_N_sf"/>
</dbReference>
<evidence type="ECO:0000256" key="4">
    <source>
        <dbReference type="ARBA" id="ARBA00012564"/>
    </source>
</evidence>
<dbReference type="InterPro" id="IPR014782">
    <property type="entry name" value="Peptidase_M1_dom"/>
</dbReference>
<dbReference type="GO" id="GO:0042277">
    <property type="term" value="F:peptide binding"/>
    <property type="evidence" value="ECO:0007669"/>
    <property type="project" value="TreeGrafter"/>
</dbReference>
<dbReference type="GO" id="GO:0005615">
    <property type="term" value="C:extracellular space"/>
    <property type="evidence" value="ECO:0007669"/>
    <property type="project" value="TreeGrafter"/>
</dbReference>
<dbReference type="GO" id="GO:0016020">
    <property type="term" value="C:membrane"/>
    <property type="evidence" value="ECO:0007669"/>
    <property type="project" value="TreeGrafter"/>
</dbReference>
<dbReference type="InterPro" id="IPR045357">
    <property type="entry name" value="Aminopeptidase_N-like_N"/>
</dbReference>
<dbReference type="SUPFAM" id="SSF63737">
    <property type="entry name" value="Leukotriene A4 hydrolase N-terminal domain"/>
    <property type="match status" value="1"/>
</dbReference>
<evidence type="ECO:0000256" key="10">
    <source>
        <dbReference type="ARBA" id="ARBA00022833"/>
    </source>
</evidence>
<feature type="domain" description="Peptidase M1 membrane alanine aminopeptidase" evidence="12">
    <location>
        <begin position="224"/>
        <end position="424"/>
    </location>
</feature>
<keyword evidence="9" id="KW-0378">Hydrolase</keyword>
<dbReference type="PANTHER" id="PTHR11533">
    <property type="entry name" value="PROTEASE M1 ZINC METALLOPROTEASE"/>
    <property type="match status" value="1"/>
</dbReference>
<evidence type="ECO:0000256" key="5">
    <source>
        <dbReference type="ARBA" id="ARBA00015611"/>
    </source>
</evidence>
<keyword evidence="15" id="KW-1185">Reference proteome</keyword>
<dbReference type="SUPFAM" id="SSF48371">
    <property type="entry name" value="ARM repeat"/>
    <property type="match status" value="1"/>
</dbReference>
<dbReference type="InterPro" id="IPR001930">
    <property type="entry name" value="Peptidase_M1"/>
</dbReference>
<accession>A0A7G8PXW4</accession>
<feature type="domain" description="Aminopeptidase N-like N-terminal" evidence="13">
    <location>
        <begin position="33"/>
        <end position="185"/>
    </location>
</feature>
<dbReference type="GO" id="GO:0016285">
    <property type="term" value="F:alanyl aminopeptidase activity"/>
    <property type="evidence" value="ECO:0007669"/>
    <property type="project" value="UniProtKB-EC"/>
</dbReference>
<dbReference type="GO" id="GO:0043171">
    <property type="term" value="P:peptide catabolic process"/>
    <property type="evidence" value="ECO:0007669"/>
    <property type="project" value="TreeGrafter"/>
</dbReference>
<dbReference type="InterPro" id="IPR050344">
    <property type="entry name" value="Peptidase_M1_aminopeptidases"/>
</dbReference>
<evidence type="ECO:0000313" key="15">
    <source>
        <dbReference type="Proteomes" id="UP000515514"/>
    </source>
</evidence>
<dbReference type="GO" id="GO:0005737">
    <property type="term" value="C:cytoplasm"/>
    <property type="evidence" value="ECO:0007669"/>
    <property type="project" value="TreeGrafter"/>
</dbReference>
<comment type="similarity">
    <text evidence="3">Belongs to the peptidase M1 family.</text>
</comment>
<evidence type="ECO:0000313" key="14">
    <source>
        <dbReference type="EMBL" id="QNJ99180.1"/>
    </source>
</evidence>
<evidence type="ECO:0000256" key="7">
    <source>
        <dbReference type="ARBA" id="ARBA00022670"/>
    </source>
</evidence>
<evidence type="ECO:0000256" key="6">
    <source>
        <dbReference type="ARBA" id="ARBA00022438"/>
    </source>
</evidence>
<dbReference type="PRINTS" id="PR00756">
    <property type="entry name" value="ALADIPTASE"/>
</dbReference>
<gene>
    <name evidence="14" type="ORF">ALE3EI_2653</name>
</gene>
<evidence type="ECO:0000259" key="12">
    <source>
        <dbReference type="Pfam" id="PF01433"/>
    </source>
</evidence>
<dbReference type="CDD" id="cd09603">
    <property type="entry name" value="M1_APN_like"/>
    <property type="match status" value="1"/>
</dbReference>
<dbReference type="Gene3D" id="1.10.390.10">
    <property type="entry name" value="Neutral Protease Domain 2"/>
    <property type="match status" value="1"/>
</dbReference>
<keyword evidence="6 14" id="KW-0031">Aminopeptidase</keyword>
<dbReference type="InterPro" id="IPR027268">
    <property type="entry name" value="Peptidase_M4/M1_CTD_sf"/>
</dbReference>
<evidence type="ECO:0000256" key="11">
    <source>
        <dbReference type="ARBA" id="ARBA00023049"/>
    </source>
</evidence>
<keyword evidence="7" id="KW-0645">Protease</keyword>
<dbReference type="InterPro" id="IPR011989">
    <property type="entry name" value="ARM-like"/>
</dbReference>
<evidence type="ECO:0000256" key="8">
    <source>
        <dbReference type="ARBA" id="ARBA00022723"/>
    </source>
</evidence>
<comment type="cofactor">
    <cofactor evidence="2">
        <name>Zn(2+)</name>
        <dbReference type="ChEBI" id="CHEBI:29105"/>
    </cofactor>
</comment>
<dbReference type="KEGG" id="alti:ALE3EI_2653"/>
<dbReference type="Gene3D" id="2.60.40.1730">
    <property type="entry name" value="tricorn interacting facor f3 domain"/>
    <property type="match status" value="1"/>
</dbReference>
<dbReference type="GO" id="GO:0070006">
    <property type="term" value="F:metalloaminopeptidase activity"/>
    <property type="evidence" value="ECO:0007669"/>
    <property type="project" value="TreeGrafter"/>
</dbReference>
<dbReference type="Gene3D" id="1.25.10.10">
    <property type="entry name" value="Leucine-rich Repeat Variant"/>
    <property type="match status" value="1"/>
</dbReference>
<organism evidence="14 15">
    <name type="scientific">Constantimarinum furrinae</name>
    <dbReference type="NCBI Taxonomy" id="2562285"/>
    <lineage>
        <taxon>Bacteria</taxon>
        <taxon>Pseudomonadati</taxon>
        <taxon>Bacteroidota</taxon>
        <taxon>Flavobacteriia</taxon>
        <taxon>Flavobacteriales</taxon>
        <taxon>Flavobacteriaceae</taxon>
        <taxon>Altibacter/Constantimarinum group</taxon>
        <taxon>Constantimarinum</taxon>
    </lineage>
</organism>
<dbReference type="SUPFAM" id="SSF55486">
    <property type="entry name" value="Metalloproteases ('zincins'), catalytic domain"/>
    <property type="match status" value="1"/>
</dbReference>
<evidence type="ECO:0000256" key="1">
    <source>
        <dbReference type="ARBA" id="ARBA00000098"/>
    </source>
</evidence>
<dbReference type="Pfam" id="PF01433">
    <property type="entry name" value="Peptidase_M1"/>
    <property type="match status" value="1"/>
</dbReference>
<dbReference type="GO" id="GO:0008270">
    <property type="term" value="F:zinc ion binding"/>
    <property type="evidence" value="ECO:0007669"/>
    <property type="project" value="InterPro"/>
</dbReference>
<dbReference type="AlphaFoldDB" id="A0A7G8PXW4"/>
<proteinExistence type="inferred from homology"/>
<keyword evidence="10" id="KW-0862">Zinc</keyword>
<name>A0A7G8PXW4_9FLAO</name>
<evidence type="ECO:0000256" key="9">
    <source>
        <dbReference type="ARBA" id="ARBA00022801"/>
    </source>
</evidence>
<dbReference type="EMBL" id="CP052909">
    <property type="protein sequence ID" value="QNJ99180.1"/>
    <property type="molecule type" value="Genomic_DNA"/>
</dbReference>
<comment type="catalytic activity">
    <reaction evidence="1">
        <text>Release of an N-terminal amino acid, Xaa-|-Yaa- from a peptide, amide or arylamide. Xaa is preferably Ala, but may be most amino acids including Pro (slow action). When a terminal hydrophobic residue is followed by a prolyl residue, the two may be released as an intact Xaa-Pro dipeptide.</text>
        <dbReference type="EC" id="3.4.11.2"/>
    </reaction>
</comment>
<sequence>MRHYLFLFTFFICFGNVAQQTETVDFIRISAEVEPISSEETVKGTVRVSFKVLKNTDSIYLDARNMTVTETALESVPTVATEDKIWFTSTFEAGKTYTAFFSYNAKPKQTMYFTGDQIWTQGQGKYTSHWLPSIDDMNDKIEFDLSIAVSPALTVISNGKLVDVRSETDKKIWQFDMQAPMASYLVAMAVGDFKKEEIISDSGVPILLYYRPENEQHVEPTYRYTKEIFDFLEGEIGVPYPWQNYKQVPVRDFLYAGMENTTATIFSEAFVVDSIGFTDRNYVNVNAHELAHQWFGNLITETEGTHHWLQEGFATYYALLAERKIFGDDYFYWKLYNSAEQLKLLSDEGKGEALLNPGASSLTFYEKGAWALHILNELIGEEIFKTAIKNYLNAYSFKNVTTEDFLNEVRKVTSTDISQWETDWLRQSAFQGQQAYESLTESLFMRRFFEISALRSLPLKDKAATLMTALSNPNDFIGQEVVYQLQDEAISESIPIYKKAFATQNVMIRQAIALSLQSVPKELQTEFESLLNDDSYLTKEAALYKLWLNFPEKRIAYLDATKGDVGFQDKNVQQLWLALASLTEGYMTSAQPLFIKELQNFTSPEYSFEVREKAFGYVSELQKVDENVLDNLVNAASHHYWQFRNYARELLDEQLKDTEIRLSLKNKLNTYSEKEQRYLNTKFKEE</sequence>
<dbReference type="Pfam" id="PF17900">
    <property type="entry name" value="Peptidase_M1_N"/>
    <property type="match status" value="1"/>
</dbReference>
<dbReference type="InterPro" id="IPR016024">
    <property type="entry name" value="ARM-type_fold"/>
</dbReference>
<reference evidence="14 15" key="1">
    <citation type="submission" date="2020-04" db="EMBL/GenBank/DDBJ databases">
        <title>Genome sequence of Altibacter aquimarinus strain ALE3EI.</title>
        <authorList>
            <person name="Oh H.-M."/>
            <person name="Jang D."/>
        </authorList>
    </citation>
    <scope>NUCLEOTIDE SEQUENCE [LARGE SCALE GENOMIC DNA]</scope>
    <source>
        <strain evidence="14 15">ALE3EI</strain>
    </source>
</reference>
<dbReference type="EC" id="3.4.11.2" evidence="4"/>
<evidence type="ECO:0000256" key="3">
    <source>
        <dbReference type="ARBA" id="ARBA00010136"/>
    </source>
</evidence>
<dbReference type="Proteomes" id="UP000515514">
    <property type="component" value="Chromosome"/>
</dbReference>
<keyword evidence="11" id="KW-0482">Metalloprotease</keyword>
<evidence type="ECO:0000256" key="2">
    <source>
        <dbReference type="ARBA" id="ARBA00001947"/>
    </source>
</evidence>
<dbReference type="RefSeq" id="WP_186989466.1">
    <property type="nucleotide sequence ID" value="NZ_CP052909.1"/>
</dbReference>
<evidence type="ECO:0000259" key="13">
    <source>
        <dbReference type="Pfam" id="PF17900"/>
    </source>
</evidence>
<protein>
    <recommendedName>
        <fullName evidence="5">Aminopeptidase N</fullName>
        <ecNumber evidence="4">3.4.11.2</ecNumber>
    </recommendedName>
</protein>